<dbReference type="Proteomes" id="UP000250043">
    <property type="component" value="Unassembled WGS sequence"/>
</dbReference>
<proteinExistence type="predicted"/>
<evidence type="ECO:0000313" key="2">
    <source>
        <dbReference type="Proteomes" id="UP000250043"/>
    </source>
</evidence>
<organism evidence="1 2">
    <name type="scientific">Obba rivulosa</name>
    <dbReference type="NCBI Taxonomy" id="1052685"/>
    <lineage>
        <taxon>Eukaryota</taxon>
        <taxon>Fungi</taxon>
        <taxon>Dikarya</taxon>
        <taxon>Basidiomycota</taxon>
        <taxon>Agaricomycotina</taxon>
        <taxon>Agaricomycetes</taxon>
        <taxon>Polyporales</taxon>
        <taxon>Gelatoporiaceae</taxon>
        <taxon>Obba</taxon>
    </lineage>
</organism>
<sequence>MVVPRTPFYAIRQDAIGTQIYLSRNLLGDTPFPRVPPPASDRHSCVSLSSGRQCELRDALERVAGPVPRERMHTCLMARLSILFCCRIFYLAVRNGVWHYFCLKAHNRSSCMSLGRGHIHLDIMDHASLRRLESLFFPRKLQSYQRIAYLVQCMPL</sequence>
<accession>A0A8E2AIS7</accession>
<dbReference type="AlphaFoldDB" id="A0A8E2AIS7"/>
<keyword evidence="2" id="KW-1185">Reference proteome</keyword>
<name>A0A8E2AIS7_9APHY</name>
<gene>
    <name evidence="1" type="ORF">OBBRIDRAFT_431156</name>
</gene>
<dbReference type="EMBL" id="KV722710">
    <property type="protein sequence ID" value="OCH84184.1"/>
    <property type="molecule type" value="Genomic_DNA"/>
</dbReference>
<protein>
    <submittedName>
        <fullName evidence="1">Uncharacterized protein</fullName>
    </submittedName>
</protein>
<evidence type="ECO:0000313" key="1">
    <source>
        <dbReference type="EMBL" id="OCH84184.1"/>
    </source>
</evidence>
<reference evidence="1 2" key="1">
    <citation type="submission" date="2016-07" db="EMBL/GenBank/DDBJ databases">
        <title>Draft genome of the white-rot fungus Obba rivulosa 3A-2.</title>
        <authorList>
            <consortium name="DOE Joint Genome Institute"/>
            <person name="Miettinen O."/>
            <person name="Riley R."/>
            <person name="Acob R."/>
            <person name="Barry K."/>
            <person name="Cullen D."/>
            <person name="De Vries R."/>
            <person name="Hainaut M."/>
            <person name="Hatakka A."/>
            <person name="Henrissat B."/>
            <person name="Hilden K."/>
            <person name="Kuo R."/>
            <person name="Labutti K."/>
            <person name="Lipzen A."/>
            <person name="Makela M.R."/>
            <person name="Sandor L."/>
            <person name="Spatafora J.W."/>
            <person name="Grigoriev I.V."/>
            <person name="Hibbett D.S."/>
        </authorList>
    </citation>
    <scope>NUCLEOTIDE SEQUENCE [LARGE SCALE GENOMIC DNA]</scope>
    <source>
        <strain evidence="1 2">3A-2</strain>
    </source>
</reference>